<name>W7DNG4_9LIST</name>
<accession>W7DNG4</accession>
<protein>
    <submittedName>
        <fullName evidence="1">Uncharacterized protein</fullName>
    </submittedName>
</protein>
<dbReference type="EMBL" id="AODM01000018">
    <property type="protein sequence ID" value="EUJ59220.1"/>
    <property type="molecule type" value="Genomic_DNA"/>
</dbReference>
<proteinExistence type="predicted"/>
<comment type="caution">
    <text evidence="1">The sequence shown here is derived from an EMBL/GenBank/DDBJ whole genome shotgun (WGS) entry which is preliminary data.</text>
</comment>
<dbReference type="Proteomes" id="UP000019241">
    <property type="component" value="Unassembled WGS sequence"/>
</dbReference>
<gene>
    <name evidence="1" type="ORF">MCOL2_06135</name>
</gene>
<reference evidence="1 2" key="1">
    <citation type="submission" date="2012-12" db="EMBL/GenBank/DDBJ databases">
        <title>Novel taxa of Listeriaceae from agricultural environments in the United States.</title>
        <authorList>
            <person name="den Bakker H.C."/>
            <person name="Allred A."/>
            <person name="Warchocki S."/>
            <person name="Wright E.M."/>
            <person name="Burrell A."/>
            <person name="Nightingale K.K."/>
            <person name="Kephart D."/>
            <person name="Wiedmann M."/>
        </authorList>
    </citation>
    <scope>NUCLEOTIDE SEQUENCE [LARGE SCALE GENOMIC DNA]</scope>
    <source>
        <strain evidence="1 2">FSL S10-1203</strain>
    </source>
</reference>
<evidence type="ECO:0000313" key="2">
    <source>
        <dbReference type="Proteomes" id="UP000019241"/>
    </source>
</evidence>
<dbReference type="PATRIC" id="fig|1265822.4.peg.1247"/>
<dbReference type="AlphaFoldDB" id="W7DNG4"/>
<evidence type="ECO:0000313" key="1">
    <source>
        <dbReference type="EMBL" id="EUJ59220.1"/>
    </source>
</evidence>
<sequence length="43" mass="5015">MEKEKLVVIGNGMAGLRCVEEILERDAKKISNYDYWSRKISQL</sequence>
<organism evidence="1 2">
    <name type="scientific">Listeria fleischmannii FSL S10-1203</name>
    <dbReference type="NCBI Taxonomy" id="1265822"/>
    <lineage>
        <taxon>Bacteria</taxon>
        <taxon>Bacillati</taxon>
        <taxon>Bacillota</taxon>
        <taxon>Bacilli</taxon>
        <taxon>Bacillales</taxon>
        <taxon>Listeriaceae</taxon>
        <taxon>Listeria</taxon>
    </lineage>
</organism>